<evidence type="ECO:0000259" key="6">
    <source>
        <dbReference type="PROSITE" id="PS50109"/>
    </source>
</evidence>
<dbReference type="Pfam" id="PF00072">
    <property type="entry name" value="Response_reg"/>
    <property type="match status" value="1"/>
</dbReference>
<dbReference type="Pfam" id="PF02518">
    <property type="entry name" value="HATPase_c"/>
    <property type="match status" value="1"/>
</dbReference>
<evidence type="ECO:0000259" key="7">
    <source>
        <dbReference type="PROSITE" id="PS50110"/>
    </source>
</evidence>
<organism evidence="9 10">
    <name type="scientific">Paraburkholderia sacchari</name>
    <dbReference type="NCBI Taxonomy" id="159450"/>
    <lineage>
        <taxon>Bacteria</taxon>
        <taxon>Pseudomonadati</taxon>
        <taxon>Pseudomonadota</taxon>
        <taxon>Betaproteobacteria</taxon>
        <taxon>Burkholderiales</taxon>
        <taxon>Burkholderiaceae</taxon>
        <taxon>Paraburkholderia</taxon>
    </lineage>
</organism>
<dbReference type="InterPro" id="IPR004358">
    <property type="entry name" value="Sig_transdc_His_kin-like_C"/>
</dbReference>
<dbReference type="InterPro" id="IPR036890">
    <property type="entry name" value="HATPase_C_sf"/>
</dbReference>
<dbReference type="Pfam" id="PF08447">
    <property type="entry name" value="PAS_3"/>
    <property type="match status" value="1"/>
</dbReference>
<dbReference type="PROSITE" id="PS50113">
    <property type="entry name" value="PAC"/>
    <property type="match status" value="1"/>
</dbReference>
<evidence type="ECO:0000256" key="4">
    <source>
        <dbReference type="PROSITE-ProRule" id="PRU00169"/>
    </source>
</evidence>
<dbReference type="InterPro" id="IPR005467">
    <property type="entry name" value="His_kinase_dom"/>
</dbReference>
<reference evidence="9" key="2">
    <citation type="submission" date="2020-04" db="EMBL/GenBank/DDBJ databases">
        <authorList>
            <person name="Alexandrino P."/>
            <person name="Mendonca T."/>
            <person name="Guaman L."/>
            <person name="Cherix J."/>
            <person name="Lozano-Sakalauskas G."/>
            <person name="Fujita A."/>
            <person name="Filho E.R."/>
            <person name="Long P."/>
            <person name="Padilla G."/>
            <person name="Taciro M.K."/>
            <person name="Gomez J.G."/>
            <person name="Silva L.F."/>
            <person name="Torres M."/>
        </authorList>
    </citation>
    <scope>NUCLEOTIDE SEQUENCE</scope>
    <source>
        <strain evidence="9">LMG 19450</strain>
    </source>
</reference>
<dbReference type="InterPro" id="IPR000014">
    <property type="entry name" value="PAS"/>
</dbReference>
<accession>A0A8T6ZK28</accession>
<keyword evidence="3 4" id="KW-0597">Phosphoprotein</keyword>
<dbReference type="InterPro" id="IPR013655">
    <property type="entry name" value="PAS_fold_3"/>
</dbReference>
<keyword evidence="5" id="KW-0175">Coiled coil</keyword>
<feature type="domain" description="PAC" evidence="8">
    <location>
        <begin position="224"/>
        <end position="276"/>
    </location>
</feature>
<dbReference type="PROSITE" id="PS50109">
    <property type="entry name" value="HIS_KIN"/>
    <property type="match status" value="1"/>
</dbReference>
<feature type="domain" description="Response regulatory" evidence="7">
    <location>
        <begin position="569"/>
        <end position="680"/>
    </location>
</feature>
<dbReference type="SUPFAM" id="SSF55874">
    <property type="entry name" value="ATPase domain of HSP90 chaperone/DNA topoisomerase II/histidine kinase"/>
    <property type="match status" value="1"/>
</dbReference>
<evidence type="ECO:0000256" key="1">
    <source>
        <dbReference type="ARBA" id="ARBA00000085"/>
    </source>
</evidence>
<dbReference type="Gene3D" id="1.10.287.130">
    <property type="match status" value="1"/>
</dbReference>
<dbReference type="CDD" id="cd00130">
    <property type="entry name" value="PAS"/>
    <property type="match status" value="1"/>
</dbReference>
<dbReference type="SUPFAM" id="SSF47384">
    <property type="entry name" value="Homodimeric domain of signal transducing histidine kinase"/>
    <property type="match status" value="1"/>
</dbReference>
<dbReference type="InterPro" id="IPR001610">
    <property type="entry name" value="PAC"/>
</dbReference>
<proteinExistence type="predicted"/>
<dbReference type="EMBL" id="JTDB02000012">
    <property type="protein sequence ID" value="NLP65146.1"/>
    <property type="molecule type" value="Genomic_DNA"/>
</dbReference>
<dbReference type="Gene3D" id="3.40.50.2300">
    <property type="match status" value="1"/>
</dbReference>
<dbReference type="SUPFAM" id="SSF52172">
    <property type="entry name" value="CheY-like"/>
    <property type="match status" value="2"/>
</dbReference>
<evidence type="ECO:0000256" key="5">
    <source>
        <dbReference type="SAM" id="Coils"/>
    </source>
</evidence>
<name>A0A8T6ZK28_9BURK</name>
<dbReference type="Gene3D" id="2.10.70.100">
    <property type="match status" value="1"/>
</dbReference>
<dbReference type="InterPro" id="IPR011006">
    <property type="entry name" value="CheY-like_superfamily"/>
</dbReference>
<evidence type="ECO:0000313" key="9">
    <source>
        <dbReference type="EMBL" id="NLP65146.1"/>
    </source>
</evidence>
<dbReference type="PANTHER" id="PTHR43065:SF42">
    <property type="entry name" value="TWO-COMPONENT SENSOR PPRA"/>
    <property type="match status" value="1"/>
</dbReference>
<dbReference type="Gene3D" id="3.30.450.20">
    <property type="entry name" value="PAS domain"/>
    <property type="match status" value="1"/>
</dbReference>
<feature type="modified residue" description="4-aspartylphosphate" evidence="4">
    <location>
        <position position="619"/>
    </location>
</feature>
<dbReference type="PRINTS" id="PR00344">
    <property type="entry name" value="BCTRLSENSOR"/>
</dbReference>
<sequence>METAERDGCPALILAPWGRDAAVAEALLRQAGSASIICRDLSHLSALLGDEICCAVVTEEALRGADLAAITVWLATQPRWSDFPFIVLTQRGGPPDANTGGESLSERLGNVIFLERPFHPKTFVSAVRTAQRGRSRQYEARSLIEELHEGDARLRTALTAGQLGAWELELPTYRLTASGACTAVFGWPPGRPFTFGDLEAGVHADDRDRLREAVRQSTETGDDLAMECRNLWPDDTLHWAELRARVVRDRKNNAMRLVGVSSDVTARKTAEDNLRRLNETLEAKVMERTAQLERAHEAVIEEVRQRERTEEALRQVQKMEMIGQLTGGVAHDFNNLLMAVMGNLELLRKQLSGERIVRLIDGALRGAQRGASLTQRLLAFARQQDLRIKPTHLARLIRGMTDLLERSVGASIELKFELPEQLPLTLVDANQIELALLNLVVNARDAMPEGGTITIRVDAVSSTGRAELTEGDYVRVTVSDTGCGMDAATLSKATEPFFTTKEVGKGTGLGLSMIHGLALQLNGALRLVSEAGRGTQAELWLPVTSQASGAPAQEEFARQGNSPVVARATILLVDDDPLISTSTSYLLEDLGHEVIEANSGADALDVLRTGQRVDLLITDYSMPKMNGTQLAYAARELRPGLPILIATGYADLPQKTNMDIPRLRKPYQQQQLLAEISKALCGVQARPTSSSARNVSDTTDPEVD</sequence>
<dbReference type="SMART" id="SM00387">
    <property type="entry name" value="HATPase_c"/>
    <property type="match status" value="1"/>
</dbReference>
<dbReference type="GO" id="GO:0000155">
    <property type="term" value="F:phosphorelay sensor kinase activity"/>
    <property type="evidence" value="ECO:0007669"/>
    <property type="project" value="InterPro"/>
</dbReference>
<dbReference type="SMART" id="SM00086">
    <property type="entry name" value="PAC"/>
    <property type="match status" value="1"/>
</dbReference>
<dbReference type="InterPro" id="IPR003594">
    <property type="entry name" value="HATPase_dom"/>
</dbReference>
<reference evidence="9" key="1">
    <citation type="journal article" date="2015" name="Genome Announc.">
        <title>Draft Genome Sequence of the Polyhydroxyalkanoate-Producing Bacterium Burkholderia sacchari LMG 19450 Isolated from Brazilian Sugarcane Plantation Soil.</title>
        <authorList>
            <person name="Alexandrino P.M."/>
            <person name="Mendonca T.T."/>
            <person name="Guaman Bautista L.P."/>
            <person name="Cherix J."/>
            <person name="Lozano-Sakalauskas G.C."/>
            <person name="Fujita A."/>
            <person name="Ramos Filho E."/>
            <person name="Long P."/>
            <person name="Padilla G."/>
            <person name="Taciro M.K."/>
            <person name="Gomez J.G."/>
            <person name="Silva L.F."/>
        </authorList>
    </citation>
    <scope>NUCLEOTIDE SEQUENCE</scope>
    <source>
        <strain evidence="9">LMG 19450</strain>
    </source>
</reference>
<comment type="catalytic activity">
    <reaction evidence="1">
        <text>ATP + protein L-histidine = ADP + protein N-phospho-L-histidine.</text>
        <dbReference type="EC" id="2.7.13.3"/>
    </reaction>
</comment>
<dbReference type="Pfam" id="PF00512">
    <property type="entry name" value="HisKA"/>
    <property type="match status" value="1"/>
</dbReference>
<dbReference type="InterPro" id="IPR000700">
    <property type="entry name" value="PAS-assoc_C"/>
</dbReference>
<gene>
    <name evidence="9" type="ORF">NH14_029240</name>
</gene>
<dbReference type="SMART" id="SM00388">
    <property type="entry name" value="HisKA"/>
    <property type="match status" value="1"/>
</dbReference>
<dbReference type="Proteomes" id="UP000030460">
    <property type="component" value="Unassembled WGS sequence"/>
</dbReference>
<dbReference type="AlphaFoldDB" id="A0A8T6ZK28"/>
<dbReference type="RefSeq" id="WP_052148500.1">
    <property type="nucleotide sequence ID" value="NZ_CADFGF010000020.1"/>
</dbReference>
<dbReference type="EC" id="2.7.13.3" evidence="2"/>
<dbReference type="PROSITE" id="PS50110">
    <property type="entry name" value="RESPONSE_REGULATORY"/>
    <property type="match status" value="1"/>
</dbReference>
<dbReference type="PANTHER" id="PTHR43065">
    <property type="entry name" value="SENSOR HISTIDINE KINASE"/>
    <property type="match status" value="1"/>
</dbReference>
<dbReference type="CDD" id="cd00082">
    <property type="entry name" value="HisKA"/>
    <property type="match status" value="1"/>
</dbReference>
<evidence type="ECO:0000256" key="3">
    <source>
        <dbReference type="ARBA" id="ARBA00022553"/>
    </source>
</evidence>
<feature type="domain" description="Histidine kinase" evidence="6">
    <location>
        <begin position="328"/>
        <end position="545"/>
    </location>
</feature>
<evidence type="ECO:0000256" key="2">
    <source>
        <dbReference type="ARBA" id="ARBA00012438"/>
    </source>
</evidence>
<dbReference type="OrthoDB" id="5389366at2"/>
<dbReference type="CDD" id="cd00156">
    <property type="entry name" value="REC"/>
    <property type="match status" value="1"/>
</dbReference>
<dbReference type="Gene3D" id="3.30.565.10">
    <property type="entry name" value="Histidine kinase-like ATPase, C-terminal domain"/>
    <property type="match status" value="1"/>
</dbReference>
<dbReference type="InterPro" id="IPR001789">
    <property type="entry name" value="Sig_transdc_resp-reg_receiver"/>
</dbReference>
<keyword evidence="10" id="KW-1185">Reference proteome</keyword>
<dbReference type="InterPro" id="IPR003661">
    <property type="entry name" value="HisK_dim/P_dom"/>
</dbReference>
<evidence type="ECO:0000259" key="8">
    <source>
        <dbReference type="PROSITE" id="PS50113"/>
    </source>
</evidence>
<dbReference type="SUPFAM" id="SSF55785">
    <property type="entry name" value="PYP-like sensor domain (PAS domain)"/>
    <property type="match status" value="1"/>
</dbReference>
<feature type="coiled-coil region" evidence="5">
    <location>
        <begin position="267"/>
        <end position="298"/>
    </location>
</feature>
<dbReference type="InterPro" id="IPR035965">
    <property type="entry name" value="PAS-like_dom_sf"/>
</dbReference>
<protein>
    <recommendedName>
        <fullName evidence="2">histidine kinase</fullName>
        <ecNumber evidence="2">2.7.13.3</ecNumber>
    </recommendedName>
</protein>
<evidence type="ECO:0000313" key="10">
    <source>
        <dbReference type="Proteomes" id="UP000030460"/>
    </source>
</evidence>
<comment type="caution">
    <text evidence="9">The sequence shown here is derived from an EMBL/GenBank/DDBJ whole genome shotgun (WGS) entry which is preliminary data.</text>
</comment>
<dbReference type="SMART" id="SM00448">
    <property type="entry name" value="REC"/>
    <property type="match status" value="1"/>
</dbReference>
<dbReference type="InterPro" id="IPR036097">
    <property type="entry name" value="HisK_dim/P_sf"/>
</dbReference>